<proteinExistence type="predicted"/>
<name>A0A165AWJ2_EXIGL</name>
<gene>
    <name evidence="2" type="ORF">EXIGLDRAFT_586698</name>
</gene>
<feature type="region of interest" description="Disordered" evidence="1">
    <location>
        <begin position="86"/>
        <end position="130"/>
    </location>
</feature>
<reference evidence="2 3" key="1">
    <citation type="journal article" date="2016" name="Mol. Biol. Evol.">
        <title>Comparative Genomics of Early-Diverging Mushroom-Forming Fungi Provides Insights into the Origins of Lignocellulose Decay Capabilities.</title>
        <authorList>
            <person name="Nagy L.G."/>
            <person name="Riley R."/>
            <person name="Tritt A."/>
            <person name="Adam C."/>
            <person name="Daum C."/>
            <person name="Floudas D."/>
            <person name="Sun H."/>
            <person name="Yadav J.S."/>
            <person name="Pangilinan J."/>
            <person name="Larsson K.H."/>
            <person name="Matsuura K."/>
            <person name="Barry K."/>
            <person name="Labutti K."/>
            <person name="Kuo R."/>
            <person name="Ohm R.A."/>
            <person name="Bhattacharya S.S."/>
            <person name="Shirouzu T."/>
            <person name="Yoshinaga Y."/>
            <person name="Martin F.M."/>
            <person name="Grigoriev I.V."/>
            <person name="Hibbett D.S."/>
        </authorList>
    </citation>
    <scope>NUCLEOTIDE SEQUENCE [LARGE SCALE GENOMIC DNA]</scope>
    <source>
        <strain evidence="2 3">HHB12029</strain>
    </source>
</reference>
<feature type="non-terminal residue" evidence="2">
    <location>
        <position position="1"/>
    </location>
</feature>
<protein>
    <submittedName>
        <fullName evidence="2">Uncharacterized protein</fullName>
    </submittedName>
</protein>
<dbReference type="InParanoid" id="A0A165AWJ2"/>
<evidence type="ECO:0000313" key="2">
    <source>
        <dbReference type="EMBL" id="KZV79478.1"/>
    </source>
</evidence>
<accession>A0A165AWJ2</accession>
<keyword evidence="3" id="KW-1185">Reference proteome</keyword>
<feature type="compositionally biased region" description="Low complexity" evidence="1">
    <location>
        <begin position="88"/>
        <end position="117"/>
    </location>
</feature>
<evidence type="ECO:0000256" key="1">
    <source>
        <dbReference type="SAM" id="MobiDB-lite"/>
    </source>
</evidence>
<dbReference type="AlphaFoldDB" id="A0A165AWJ2"/>
<feature type="non-terminal residue" evidence="2">
    <location>
        <position position="244"/>
    </location>
</feature>
<organism evidence="2 3">
    <name type="scientific">Exidia glandulosa HHB12029</name>
    <dbReference type="NCBI Taxonomy" id="1314781"/>
    <lineage>
        <taxon>Eukaryota</taxon>
        <taxon>Fungi</taxon>
        <taxon>Dikarya</taxon>
        <taxon>Basidiomycota</taxon>
        <taxon>Agaricomycotina</taxon>
        <taxon>Agaricomycetes</taxon>
        <taxon>Auriculariales</taxon>
        <taxon>Exidiaceae</taxon>
        <taxon>Exidia</taxon>
    </lineage>
</organism>
<dbReference type="Proteomes" id="UP000077266">
    <property type="component" value="Unassembled WGS sequence"/>
</dbReference>
<dbReference type="OrthoDB" id="2140240at2759"/>
<dbReference type="STRING" id="1314781.A0A165AWJ2"/>
<sequence>GANGKRIPCQCPPSRDDFVKALQANVHAGHCVNNTVVQVNFPTDDSVESQLARIDASAVTLQNFEAAGKGCPFVATTFGAQQAAIKGSPATPTSSTVAPSATASSNAPPTSTDSSAPVETNSPDGQPSDALIKQLAPSLGFRKGVNPTGSGDCDGAAKGADGKPIKVPCFCPPDRDEFVAKLIANVQAGHVVTNPTVKISFPTDDSDEAKLTRINAASSTLQNLNGAGNGCPIAATTLKAQDAA</sequence>
<dbReference type="EMBL" id="KV426610">
    <property type="protein sequence ID" value="KZV79478.1"/>
    <property type="molecule type" value="Genomic_DNA"/>
</dbReference>
<evidence type="ECO:0000313" key="3">
    <source>
        <dbReference type="Proteomes" id="UP000077266"/>
    </source>
</evidence>